<evidence type="ECO:0000313" key="3">
    <source>
        <dbReference type="Proteomes" id="UP000249377"/>
    </source>
</evidence>
<dbReference type="Gene3D" id="3.40.630.30">
    <property type="match status" value="1"/>
</dbReference>
<reference evidence="2 3" key="1">
    <citation type="submission" date="2018-06" db="EMBL/GenBank/DDBJ databases">
        <title>Noncontiguous genome sequence of Ruminococcaceae bacterium ASD2818.</title>
        <authorList>
            <person name="Chaplin A.V."/>
            <person name="Sokolova S.R."/>
            <person name="Kochetkova T.O."/>
            <person name="Goltsov A.Y."/>
            <person name="Trofimov D.Y."/>
            <person name="Efimov B.A."/>
        </authorList>
    </citation>
    <scope>NUCLEOTIDE SEQUENCE [LARGE SCALE GENOMIC DNA]</scope>
    <source>
        <strain evidence="2 3">ASD2818</strain>
    </source>
</reference>
<dbReference type="GO" id="GO:0016747">
    <property type="term" value="F:acyltransferase activity, transferring groups other than amino-acyl groups"/>
    <property type="evidence" value="ECO:0007669"/>
    <property type="project" value="InterPro"/>
</dbReference>
<evidence type="ECO:0000313" key="2">
    <source>
        <dbReference type="EMBL" id="RAQ28737.1"/>
    </source>
</evidence>
<protein>
    <recommendedName>
        <fullName evidence="1">N-acetyltransferase domain-containing protein</fullName>
    </recommendedName>
</protein>
<dbReference type="SUPFAM" id="SSF55729">
    <property type="entry name" value="Acyl-CoA N-acyltransferases (Nat)"/>
    <property type="match status" value="1"/>
</dbReference>
<name>A0A328UBI4_9FIRM</name>
<evidence type="ECO:0000259" key="1">
    <source>
        <dbReference type="PROSITE" id="PS51186"/>
    </source>
</evidence>
<dbReference type="InterPro" id="IPR000182">
    <property type="entry name" value="GNAT_dom"/>
</dbReference>
<feature type="domain" description="N-acetyltransferase" evidence="1">
    <location>
        <begin position="3"/>
        <end position="161"/>
    </location>
</feature>
<gene>
    <name evidence="2" type="ORF">DPQ25_08060</name>
</gene>
<keyword evidence="3" id="KW-1185">Reference proteome</keyword>
<organism evidence="2 3">
    <name type="scientific">Hydrogeniiclostridium mannosilyticum</name>
    <dbReference type="NCBI Taxonomy" id="2764322"/>
    <lineage>
        <taxon>Bacteria</taxon>
        <taxon>Bacillati</taxon>
        <taxon>Bacillota</taxon>
        <taxon>Clostridia</taxon>
        <taxon>Eubacteriales</taxon>
        <taxon>Acutalibacteraceae</taxon>
        <taxon>Hydrogeniiclostridium</taxon>
    </lineage>
</organism>
<dbReference type="EMBL" id="QLYR01000004">
    <property type="protein sequence ID" value="RAQ28737.1"/>
    <property type="molecule type" value="Genomic_DNA"/>
</dbReference>
<dbReference type="PROSITE" id="PS51186">
    <property type="entry name" value="GNAT"/>
    <property type="match status" value="1"/>
</dbReference>
<dbReference type="Proteomes" id="UP000249377">
    <property type="component" value="Unassembled WGS sequence"/>
</dbReference>
<dbReference type="AlphaFoldDB" id="A0A328UBI4"/>
<comment type="caution">
    <text evidence="2">The sequence shown here is derived from an EMBL/GenBank/DDBJ whole genome shotgun (WGS) entry which is preliminary data.</text>
</comment>
<sequence length="161" mass="18110">MNMNFRHCVLCALTEKAAAEISLWEWPPPYDVYSFKGRPNGYLMDRSTWGNEQFCLLSGDSLETVIGQVACQPDQGALWVGWALAPRLCGQGLGALFVQKAVLELRRLKGHEGRIFLKVAASNQRAIRAYQKAGFHYRAAEIDEVPYTGQPESFWIMQAGR</sequence>
<dbReference type="Pfam" id="PF00583">
    <property type="entry name" value="Acetyltransf_1"/>
    <property type="match status" value="1"/>
</dbReference>
<dbReference type="InterPro" id="IPR016181">
    <property type="entry name" value="Acyl_CoA_acyltransferase"/>
</dbReference>
<dbReference type="RefSeq" id="WP_112332660.1">
    <property type="nucleotide sequence ID" value="NZ_QLYR01000004.1"/>
</dbReference>
<accession>A0A328UBI4</accession>
<proteinExistence type="predicted"/>